<protein>
    <recommendedName>
        <fullName evidence="10">Major facilitator superfamily (MFS) profile domain-containing protein</fullName>
    </recommendedName>
</protein>
<dbReference type="Proteomes" id="UP000428333">
    <property type="component" value="Linkage Group LG09"/>
</dbReference>
<evidence type="ECO:0000313" key="8">
    <source>
        <dbReference type="EMBL" id="KAE9452284.1"/>
    </source>
</evidence>
<keyword evidence="9" id="KW-1185">Reference proteome</keyword>
<dbReference type="OrthoDB" id="8904098at2759"/>
<evidence type="ECO:0000256" key="7">
    <source>
        <dbReference type="SAM" id="Phobius"/>
    </source>
</evidence>
<evidence type="ECO:0000256" key="4">
    <source>
        <dbReference type="ARBA" id="ARBA00022989"/>
    </source>
</evidence>
<sequence length="329" mass="36272">MTDAMGYSNKLSACRTQVPLELEKLDPTDTQRFRLGAIICVAEERLDLFYGIKDHQKQAWVEAVLDATFSFENIATLALATNVVTYLTQVMHINVADAANQTTNYMGTSYILSIFIAILADMHIGRPKSVLISACFEIVGLGLLAIQAHSSKLKPPPCDLFDPTAHCVKVGGGHAALLFGGLYLVAAGSAGIKASLPSHGADQFEEKDPKEAKQMSSFFNWFLLSGNIGTVISLTLVVWIQDNKGWDLGFGISSISMVVGAFFFSSGLPRYRIQVIQKSNAFVKVIQVYIAAFRNRNLRLPEDPEDLYEIDGDKPVMEIEFLPHRDVYK</sequence>
<dbReference type="PANTHER" id="PTHR11654">
    <property type="entry name" value="OLIGOPEPTIDE TRANSPORTER-RELATED"/>
    <property type="match status" value="1"/>
</dbReference>
<dbReference type="InterPro" id="IPR036259">
    <property type="entry name" value="MFS_trans_sf"/>
</dbReference>
<dbReference type="GO" id="GO:0022857">
    <property type="term" value="F:transmembrane transporter activity"/>
    <property type="evidence" value="ECO:0007669"/>
    <property type="project" value="InterPro"/>
</dbReference>
<evidence type="ECO:0000313" key="9">
    <source>
        <dbReference type="Proteomes" id="UP000428333"/>
    </source>
</evidence>
<keyword evidence="4 7" id="KW-1133">Transmembrane helix</keyword>
<dbReference type="InterPro" id="IPR000109">
    <property type="entry name" value="POT_fam"/>
</dbReference>
<comment type="subcellular location">
    <subcellularLocation>
        <location evidence="1">Membrane</location>
        <topology evidence="1">Multi-pass membrane protein</topology>
    </subcellularLocation>
</comment>
<feature type="transmembrane region" description="Helical" evidence="7">
    <location>
        <begin position="246"/>
        <end position="268"/>
    </location>
</feature>
<dbReference type="EMBL" id="QEFC01002431">
    <property type="protein sequence ID" value="KAE9452284.1"/>
    <property type="molecule type" value="Genomic_DNA"/>
</dbReference>
<name>A0A6A4L7F1_9ERIC</name>
<evidence type="ECO:0008006" key="10">
    <source>
        <dbReference type="Google" id="ProtNLM"/>
    </source>
</evidence>
<evidence type="ECO:0000256" key="5">
    <source>
        <dbReference type="ARBA" id="ARBA00023136"/>
    </source>
</evidence>
<proteinExistence type="inferred from homology"/>
<comment type="similarity">
    <text evidence="6">Belongs to the major facilitator superfamily. Phosphate:H(+) symporter (TC 2.A.1.9) family.</text>
</comment>
<comment type="caution">
    <text evidence="8">The sequence shown here is derived from an EMBL/GenBank/DDBJ whole genome shotgun (WGS) entry which is preliminary data.</text>
</comment>
<keyword evidence="3 7" id="KW-0812">Transmembrane</keyword>
<feature type="non-terminal residue" evidence="8">
    <location>
        <position position="1"/>
    </location>
</feature>
<evidence type="ECO:0000256" key="6">
    <source>
        <dbReference type="ARBA" id="ARBA00044504"/>
    </source>
</evidence>
<accession>A0A6A4L7F1</accession>
<reference evidence="8 9" key="1">
    <citation type="journal article" date="2019" name="Genome Biol. Evol.">
        <title>The Rhododendron genome and chromosomal organization provide insight into shared whole-genome duplications across the heath family (Ericaceae).</title>
        <authorList>
            <person name="Soza V.L."/>
            <person name="Lindsley D."/>
            <person name="Waalkes A."/>
            <person name="Ramage E."/>
            <person name="Patwardhan R.P."/>
            <person name="Burton J.N."/>
            <person name="Adey A."/>
            <person name="Kumar A."/>
            <person name="Qiu R."/>
            <person name="Shendure J."/>
            <person name="Hall B."/>
        </authorList>
    </citation>
    <scope>NUCLEOTIDE SEQUENCE [LARGE SCALE GENOMIC DNA]</scope>
    <source>
        <strain evidence="8">RSF 1966-606</strain>
    </source>
</reference>
<evidence type="ECO:0000256" key="1">
    <source>
        <dbReference type="ARBA" id="ARBA00004141"/>
    </source>
</evidence>
<keyword evidence="5 7" id="KW-0472">Membrane</keyword>
<dbReference type="AlphaFoldDB" id="A0A6A4L7F1"/>
<dbReference type="Gene3D" id="1.20.1250.20">
    <property type="entry name" value="MFS general substrate transporter like domains"/>
    <property type="match status" value="1"/>
</dbReference>
<organism evidence="8 9">
    <name type="scientific">Rhododendron williamsianum</name>
    <dbReference type="NCBI Taxonomy" id="262921"/>
    <lineage>
        <taxon>Eukaryota</taxon>
        <taxon>Viridiplantae</taxon>
        <taxon>Streptophyta</taxon>
        <taxon>Embryophyta</taxon>
        <taxon>Tracheophyta</taxon>
        <taxon>Spermatophyta</taxon>
        <taxon>Magnoliopsida</taxon>
        <taxon>eudicotyledons</taxon>
        <taxon>Gunneridae</taxon>
        <taxon>Pentapetalae</taxon>
        <taxon>asterids</taxon>
        <taxon>Ericales</taxon>
        <taxon>Ericaceae</taxon>
        <taxon>Ericoideae</taxon>
        <taxon>Rhodoreae</taxon>
        <taxon>Rhododendron</taxon>
    </lineage>
</organism>
<dbReference type="Pfam" id="PF00854">
    <property type="entry name" value="PTR2"/>
    <property type="match status" value="1"/>
</dbReference>
<gene>
    <name evidence="8" type="ORF">C3L33_15811</name>
</gene>
<dbReference type="GO" id="GO:0016020">
    <property type="term" value="C:membrane"/>
    <property type="evidence" value="ECO:0007669"/>
    <property type="project" value="UniProtKB-SubCell"/>
</dbReference>
<feature type="transmembrane region" description="Helical" evidence="7">
    <location>
        <begin position="130"/>
        <end position="146"/>
    </location>
</feature>
<dbReference type="SUPFAM" id="SSF103473">
    <property type="entry name" value="MFS general substrate transporter"/>
    <property type="match status" value="1"/>
</dbReference>
<evidence type="ECO:0000256" key="3">
    <source>
        <dbReference type="ARBA" id="ARBA00022692"/>
    </source>
</evidence>
<evidence type="ECO:0000256" key="2">
    <source>
        <dbReference type="ARBA" id="ARBA00005982"/>
    </source>
</evidence>
<comment type="similarity">
    <text evidence="2">Belongs to the major facilitator superfamily. Proton-dependent oligopeptide transporter (POT/PTR) (TC 2.A.17) family.</text>
</comment>
<feature type="transmembrane region" description="Helical" evidence="7">
    <location>
        <begin position="218"/>
        <end position="240"/>
    </location>
</feature>